<evidence type="ECO:0008006" key="6">
    <source>
        <dbReference type="Google" id="ProtNLM"/>
    </source>
</evidence>
<feature type="region of interest" description="Disordered" evidence="3">
    <location>
        <begin position="1091"/>
        <end position="1113"/>
    </location>
</feature>
<dbReference type="InterPro" id="IPR003591">
    <property type="entry name" value="Leu-rich_rpt_typical-subtyp"/>
</dbReference>
<dbReference type="GO" id="GO:0031028">
    <property type="term" value="P:septation initiation signaling"/>
    <property type="evidence" value="ECO:0007669"/>
    <property type="project" value="TreeGrafter"/>
</dbReference>
<dbReference type="GO" id="GO:0035591">
    <property type="term" value="F:signaling adaptor activity"/>
    <property type="evidence" value="ECO:0007669"/>
    <property type="project" value="TreeGrafter"/>
</dbReference>
<feature type="compositionally biased region" description="Basic and acidic residues" evidence="3">
    <location>
        <begin position="216"/>
        <end position="241"/>
    </location>
</feature>
<dbReference type="Gene3D" id="3.80.10.10">
    <property type="entry name" value="Ribonuclease Inhibitor"/>
    <property type="match status" value="3"/>
</dbReference>
<feature type="compositionally biased region" description="Polar residues" evidence="3">
    <location>
        <begin position="591"/>
        <end position="603"/>
    </location>
</feature>
<keyword evidence="2" id="KW-0677">Repeat</keyword>
<feature type="region of interest" description="Disordered" evidence="3">
    <location>
        <begin position="170"/>
        <end position="261"/>
    </location>
</feature>
<dbReference type="OrthoDB" id="7451790at2759"/>
<evidence type="ECO:0000256" key="1">
    <source>
        <dbReference type="ARBA" id="ARBA00022614"/>
    </source>
</evidence>
<proteinExistence type="predicted"/>
<dbReference type="SMART" id="SM00369">
    <property type="entry name" value="LRR_TYP"/>
    <property type="match status" value="5"/>
</dbReference>
<dbReference type="SUPFAM" id="SSF52058">
    <property type="entry name" value="L domain-like"/>
    <property type="match status" value="2"/>
</dbReference>
<dbReference type="InterPro" id="IPR032675">
    <property type="entry name" value="LRR_dom_sf"/>
</dbReference>
<evidence type="ECO:0000256" key="2">
    <source>
        <dbReference type="ARBA" id="ARBA00022737"/>
    </source>
</evidence>
<accession>A0A7C8I390</accession>
<feature type="region of interest" description="Disordered" evidence="3">
    <location>
        <begin position="804"/>
        <end position="845"/>
    </location>
</feature>
<gene>
    <name evidence="4" type="ORF">BDV95DRAFT_552449</name>
</gene>
<keyword evidence="5" id="KW-1185">Reference proteome</keyword>
<dbReference type="PANTHER" id="PTHR47566">
    <property type="match status" value="1"/>
</dbReference>
<organism evidence="4 5">
    <name type="scientific">Massariosphaeria phaeospora</name>
    <dbReference type="NCBI Taxonomy" id="100035"/>
    <lineage>
        <taxon>Eukaryota</taxon>
        <taxon>Fungi</taxon>
        <taxon>Dikarya</taxon>
        <taxon>Ascomycota</taxon>
        <taxon>Pezizomycotina</taxon>
        <taxon>Dothideomycetes</taxon>
        <taxon>Pleosporomycetidae</taxon>
        <taxon>Pleosporales</taxon>
        <taxon>Pleosporales incertae sedis</taxon>
        <taxon>Massariosphaeria</taxon>
    </lineage>
</organism>
<dbReference type="InterPro" id="IPR001611">
    <property type="entry name" value="Leu-rich_rpt"/>
</dbReference>
<feature type="compositionally biased region" description="Basic and acidic residues" evidence="3">
    <location>
        <begin position="173"/>
        <end position="188"/>
    </location>
</feature>
<feature type="region of interest" description="Disordered" evidence="3">
    <location>
        <begin position="929"/>
        <end position="953"/>
    </location>
</feature>
<feature type="region of interest" description="Disordered" evidence="3">
    <location>
        <begin position="123"/>
        <end position="145"/>
    </location>
</feature>
<dbReference type="Proteomes" id="UP000481861">
    <property type="component" value="Unassembled WGS sequence"/>
</dbReference>
<dbReference type="EMBL" id="JAADJZ010000026">
    <property type="protein sequence ID" value="KAF2866851.1"/>
    <property type="molecule type" value="Genomic_DNA"/>
</dbReference>
<protein>
    <recommendedName>
        <fullName evidence="6">Septation initiation network scaffold protein cdc11</fullName>
    </recommendedName>
</protein>
<evidence type="ECO:0000313" key="4">
    <source>
        <dbReference type="EMBL" id="KAF2866851.1"/>
    </source>
</evidence>
<feature type="compositionally biased region" description="Polar residues" evidence="3">
    <location>
        <begin position="83"/>
        <end position="95"/>
    </location>
</feature>
<feature type="compositionally biased region" description="Low complexity" evidence="3">
    <location>
        <begin position="28"/>
        <end position="40"/>
    </location>
</feature>
<feature type="region of interest" description="Disordered" evidence="3">
    <location>
        <begin position="295"/>
        <end position="443"/>
    </location>
</feature>
<dbReference type="SMART" id="SM00365">
    <property type="entry name" value="LRR_SD22"/>
    <property type="match status" value="5"/>
</dbReference>
<name>A0A7C8I390_9PLEO</name>
<dbReference type="GO" id="GO:0061499">
    <property type="term" value="C:outer plaque of mitotic spindle pole body"/>
    <property type="evidence" value="ECO:0007669"/>
    <property type="project" value="TreeGrafter"/>
</dbReference>
<feature type="region of interest" description="Disordered" evidence="3">
    <location>
        <begin position="1"/>
        <end position="106"/>
    </location>
</feature>
<feature type="compositionally biased region" description="Basic and acidic residues" evidence="3">
    <location>
        <begin position="423"/>
        <end position="438"/>
    </location>
</feature>
<feature type="region of interest" description="Disordered" evidence="3">
    <location>
        <begin position="1053"/>
        <end position="1076"/>
    </location>
</feature>
<evidence type="ECO:0000256" key="3">
    <source>
        <dbReference type="SAM" id="MobiDB-lite"/>
    </source>
</evidence>
<feature type="region of interest" description="Disordered" evidence="3">
    <location>
        <begin position="992"/>
        <end position="1015"/>
    </location>
</feature>
<keyword evidence="1" id="KW-0433">Leucine-rich repeat</keyword>
<feature type="region of interest" description="Disordered" evidence="3">
    <location>
        <begin position="557"/>
        <end position="663"/>
    </location>
</feature>
<feature type="compositionally biased region" description="Basic and acidic residues" evidence="3">
    <location>
        <begin position="135"/>
        <end position="145"/>
    </location>
</feature>
<dbReference type="GO" id="GO:1902412">
    <property type="term" value="P:regulation of mitotic cytokinesis"/>
    <property type="evidence" value="ECO:0007669"/>
    <property type="project" value="TreeGrafter"/>
</dbReference>
<dbReference type="PROSITE" id="PS51450">
    <property type="entry name" value="LRR"/>
    <property type="match status" value="6"/>
</dbReference>
<feature type="compositionally biased region" description="Basic residues" evidence="3">
    <location>
        <begin position="42"/>
        <end position="51"/>
    </location>
</feature>
<comment type="caution">
    <text evidence="4">The sequence shown here is derived from an EMBL/GenBank/DDBJ whole genome shotgun (WGS) entry which is preliminary data.</text>
</comment>
<dbReference type="PANTHER" id="PTHR47566:SF1">
    <property type="entry name" value="PROTEIN NUD1"/>
    <property type="match status" value="1"/>
</dbReference>
<dbReference type="InterPro" id="IPR052574">
    <property type="entry name" value="CDIRP"/>
</dbReference>
<reference evidence="4 5" key="1">
    <citation type="submission" date="2020-01" db="EMBL/GenBank/DDBJ databases">
        <authorList>
            <consortium name="DOE Joint Genome Institute"/>
            <person name="Haridas S."/>
            <person name="Albert R."/>
            <person name="Binder M."/>
            <person name="Bloem J."/>
            <person name="Labutti K."/>
            <person name="Salamov A."/>
            <person name="Andreopoulos B."/>
            <person name="Baker S.E."/>
            <person name="Barry K."/>
            <person name="Bills G."/>
            <person name="Bluhm B.H."/>
            <person name="Cannon C."/>
            <person name="Castanera R."/>
            <person name="Culley D.E."/>
            <person name="Daum C."/>
            <person name="Ezra D."/>
            <person name="Gonzalez J.B."/>
            <person name="Henrissat B."/>
            <person name="Kuo A."/>
            <person name="Liang C."/>
            <person name="Lipzen A."/>
            <person name="Lutzoni F."/>
            <person name="Magnuson J."/>
            <person name="Mondo S."/>
            <person name="Nolan M."/>
            <person name="Ohm R."/>
            <person name="Pangilinan J."/>
            <person name="Park H.-J.H."/>
            <person name="Ramirez L."/>
            <person name="Alfaro M."/>
            <person name="Sun H."/>
            <person name="Tritt A."/>
            <person name="Yoshinaga Y."/>
            <person name="Zwiers L.-H.L."/>
            <person name="Turgeon B.G."/>
            <person name="Goodwin S.B."/>
            <person name="Spatafora J.W."/>
            <person name="Crous P.W."/>
            <person name="Grigoriev I.V."/>
        </authorList>
    </citation>
    <scope>NUCLEOTIDE SEQUENCE [LARGE SCALE GENOMIC DNA]</scope>
    <source>
        <strain evidence="4 5">CBS 611.86</strain>
    </source>
</reference>
<feature type="compositionally biased region" description="Polar residues" evidence="3">
    <location>
        <begin position="318"/>
        <end position="329"/>
    </location>
</feature>
<evidence type="ECO:0000313" key="5">
    <source>
        <dbReference type="Proteomes" id="UP000481861"/>
    </source>
</evidence>
<sequence length="1802" mass="201961">MGQPWLDDLSEEWIPQPTSAEDKQDANSPLSPQVSQSVPPKLRSRLPRMRHSSASFSDLQLRQVAKDLKPPKRRSALIERALSDNNIPTPISPDTPNDVASRHTSRSFSVASLGSVVHDGTVAQKAVPKAPAPDRPSHETPEWRRRLLKGDIGYGDQKDLFSPMGLENIFQKPSDEPSEDIKQGERKVGLFKGLAAMPSSPPPWSSTEQQAEDEDASAHDPRRKAVLDKAGFHEYSDDKQLGKISVSSQGDGPRTVSGQIEFENENFSPVYLSTKLEVAGASDSAPNFRGSELAQRLRHLGSPPPNQGPKIVLEEQTPDQSQQDSSFSKIQDDSLPGDLPAGTPDLAEMGRFVELRRGGYSRDGSFRRRPLSPSPRSKVAARSKLEDELTHEGSTPANLESDDGIDYANESGQTQIPPHPTTPHREERSKRLSPERAKSSTSPLKLFDAHDTFTSNRLHRRLSQLEYKSETATSSTVQISKTESTKLIQKASRLTSVEEVSIQGIMKNAAENQQIDHPRLETFGQGRLNEYRFTGEFTGDSSQLFCSHGSTPIESPSMDIAPPGSRRPLTFHLDRSPISREPSRTKRQGLTRVSNPFHSTSHTIPHPNPKSPTTTSALESELQYECAEGKRGPTSPFKNPTPKRRRTIHSVDEGEGPSDIGLKPIQHSHAAIQSVIGRKRKDARHDHSNNVAEPEVLARRHILRPRNPTPSQRRKDEIHAEIIEATEAFMLSSPKLNTIREQLQSPVRSVSEETRATIVANEVAAFSMTRAHGTRDETRKRSVTTQDFLDEAVKIMDFIRAKGRPTSGLGSLEETEAESVLLQPESDVPSTPLTFDRPPSREGRLSAWREPNKRELDANVISHLRKYQERESDDFMGSSIRSLRFGMMDGPIPTESDGNSVVVEQDGIRITDNRDRHHTARAIEDDRVNSQPRTVSTHPSTASSVGQTVVTNTSRRSDHVATLAPEAVAHLIPEQVAGMSFDRQKNMWVRQKGLSKEHHPTEYPGANESEDDPFGNIPDLSVDELAELQMNNASPSRPQATAETFLEDTEVFEPEDEVRPVTREGKATTMTDTSSVPSKVSNFAWSFPKTETRATSWSDQETRNGDTQKPQQFPTTYAIPESDEDDVEHEIQYFEGRGTVKPAMQSTKVRDITISIAERDFGTKNEPEPEMSTPNKYWQKLRDPNVRHNAHMGAKAWPPKSAKTLPRTRPHLYQEDRELSILEDLPTGNYRMQVSMSVSRPNPGPAEREVLVSGSSPMKGDVTFMLSDLPDFTLNQIDECELPDRVIVKHDGAKFSKALEDRYALGTAELVKALQDAEPDEPYWEDLREVNLRNKCLTNLHRLEEFCHRLENLDVSDNSINQVEGIPFTIRRLSVQNNHLTSLTSWSTLMNLQHLDISGNDIDSLDGLSELLHLRTLKADDNNIQSLGGISHLDGIMELSASGNSIQAVDFARTNLKSLTDLNLRGNGLFEVRNIGSLSQLQHLDLDDNCIDEFPLVDKPTERCNALRSLRLCANRLTSMNVDRYFPKLESLYLDGNALIQVSGLEHLRRLKTFSARGQRLRANSESEACVGNLIRNADVRNLYISLNSARSLDLSQHLLNLQRLELASMGLKELPNDFGQLTPNLRTVNLNFNSIKDLRPLLNIKRLNELFLAGNKIDRLRTNATVLGRLGTLTKLDWRDNPLTFRFYAPHSENRIMSLRRKPSDEQTTDRFVLPDGDVKADEQYLARLDNETKIRRRVSEMMLAHFCKSLQELDGLPFDTGRILVRDDVWERLLSLGVIHRKPVDKSAEDGERRGNKIMQ</sequence>
<feature type="compositionally biased region" description="Basic and acidic residues" evidence="3">
    <location>
        <begin position="1057"/>
        <end position="1066"/>
    </location>
</feature>
<feature type="compositionally biased region" description="Basic and acidic residues" evidence="3">
    <location>
        <begin position="572"/>
        <end position="584"/>
    </location>
</feature>